<organism evidence="2 3">
    <name type="scientific">Kineococcus gynurae</name>
    <dbReference type="NCBI Taxonomy" id="452979"/>
    <lineage>
        <taxon>Bacteria</taxon>
        <taxon>Bacillati</taxon>
        <taxon>Actinomycetota</taxon>
        <taxon>Actinomycetes</taxon>
        <taxon>Kineosporiales</taxon>
        <taxon>Kineosporiaceae</taxon>
        <taxon>Kineococcus</taxon>
    </lineage>
</organism>
<evidence type="ECO:0000313" key="3">
    <source>
        <dbReference type="Proteomes" id="UP001589748"/>
    </source>
</evidence>
<dbReference type="InterPro" id="IPR040728">
    <property type="entry name" value="DUF5635"/>
</dbReference>
<protein>
    <submittedName>
        <fullName evidence="2">DUF5635 domain-containing protein</fullName>
    </submittedName>
</protein>
<dbReference type="RefSeq" id="WP_380135862.1">
    <property type="nucleotide sequence ID" value="NZ_JBHLUI010000003.1"/>
</dbReference>
<proteinExistence type="predicted"/>
<dbReference type="PANTHER" id="PTHR30595:SF6">
    <property type="entry name" value="SCHLAFEN ALBA-2 DOMAIN-CONTAINING PROTEIN"/>
    <property type="match status" value="1"/>
</dbReference>
<accession>A0ABV5LRL9</accession>
<dbReference type="Gene3D" id="1.10.10.2340">
    <property type="match status" value="1"/>
</dbReference>
<dbReference type="Proteomes" id="UP001589748">
    <property type="component" value="Unassembled WGS sequence"/>
</dbReference>
<reference evidence="2 3" key="1">
    <citation type="submission" date="2024-09" db="EMBL/GenBank/DDBJ databases">
        <authorList>
            <person name="Sun Q."/>
            <person name="Mori K."/>
        </authorList>
    </citation>
    <scope>NUCLEOTIDE SEQUENCE [LARGE SCALE GENOMIC DNA]</scope>
    <source>
        <strain evidence="2 3">TISTR 1856</strain>
    </source>
</reference>
<dbReference type="Pfam" id="PF18685">
    <property type="entry name" value="DUF5635"/>
    <property type="match status" value="1"/>
</dbReference>
<feature type="domain" description="DUF5635" evidence="1">
    <location>
        <begin position="343"/>
        <end position="427"/>
    </location>
</feature>
<evidence type="ECO:0000259" key="1">
    <source>
        <dbReference type="Pfam" id="PF18685"/>
    </source>
</evidence>
<sequence length="522" mass="57372">MANTPGGGALLVGFDDKTAEVVGADLDPEWLRHRIHQRVDIAPTIEERHLDGSRILVLLVAEAREPVEDTRSRLRWRVGGHCAPIDPAEWWLHQQRRRRHDAMAEPTNRTLRDVAPGALLIARANLEQVQGVSDSVMDDADLLRHLGVLPPGGNLTQAGALLFCPSERSLIDYGRWDVEGGDVIDRGPELRGQSLLEQIATVEQRLDAVNTAITIKGSFAETTVRRLPPRAVREAVLNGVTHRDWTTHEPTRVTWIDLDSALEVVSPGGFVGGVDAGNILAEHYARYPALADLMRAVGLVDKKGIGVDRMYREMVALGHRPPAIEQTSGPRVRTRLRGGDPVLPVLELMSAIRPSARRNDVKVALLVHTLLHHPFVNAETLAPVLQRDPLYAAEAIEVAAAARIGQGALIEELKDVWVLSTTSLEILERRRGATASGVLPYRRPTDEQQMLAVVRQWLAHHPSISSGEYGRLVGLTTTGGRGHLDRLVEAGFLERGLGVGRNAHYLSIQTERTNATDHGIRQ</sequence>
<dbReference type="Gene3D" id="3.30.950.30">
    <property type="entry name" value="Schlafen, AAA domain"/>
    <property type="match status" value="1"/>
</dbReference>
<gene>
    <name evidence="2" type="ORF">ACFFVI_07135</name>
</gene>
<keyword evidence="3" id="KW-1185">Reference proteome</keyword>
<dbReference type="InterPro" id="IPR036388">
    <property type="entry name" value="WH-like_DNA-bd_sf"/>
</dbReference>
<dbReference type="EMBL" id="JBHMDM010000004">
    <property type="protein sequence ID" value="MFB9376740.1"/>
    <property type="molecule type" value="Genomic_DNA"/>
</dbReference>
<dbReference type="InterPro" id="IPR038475">
    <property type="entry name" value="RecG_C_sf"/>
</dbReference>
<dbReference type="Pfam" id="PF13749">
    <property type="entry name" value="HATPase_c_4"/>
    <property type="match status" value="1"/>
</dbReference>
<dbReference type="PANTHER" id="PTHR30595">
    <property type="entry name" value="GLPR-RELATED TRANSCRIPTIONAL REPRESSOR"/>
    <property type="match status" value="1"/>
</dbReference>
<dbReference type="InterPro" id="IPR038461">
    <property type="entry name" value="Schlafen_AlbA_2_dom_sf"/>
</dbReference>
<evidence type="ECO:0000313" key="2">
    <source>
        <dbReference type="EMBL" id="MFB9376740.1"/>
    </source>
</evidence>
<comment type="caution">
    <text evidence="2">The sequence shown here is derived from an EMBL/GenBank/DDBJ whole genome shotgun (WGS) entry which is preliminary data.</text>
</comment>
<dbReference type="Gene3D" id="6.10.10.130">
    <property type="match status" value="1"/>
</dbReference>
<dbReference type="Gene3D" id="1.10.10.10">
    <property type="entry name" value="Winged helix-like DNA-binding domain superfamily/Winged helix DNA-binding domain"/>
    <property type="match status" value="1"/>
</dbReference>
<name>A0ABV5LRL9_9ACTN</name>
<dbReference type="Gene3D" id="3.30.565.60">
    <property type="match status" value="1"/>
</dbReference>